<evidence type="ECO:0000256" key="1">
    <source>
        <dbReference type="SAM" id="Phobius"/>
    </source>
</evidence>
<comment type="caution">
    <text evidence="2">The sequence shown here is derived from an EMBL/GenBank/DDBJ whole genome shotgun (WGS) entry which is preliminary data.</text>
</comment>
<evidence type="ECO:0000313" key="2">
    <source>
        <dbReference type="EMBL" id="PZQ99291.1"/>
    </source>
</evidence>
<organism evidence="2 3">
    <name type="scientific">Cereibacter sphaeroides</name>
    <name type="common">Rhodobacter sphaeroides</name>
    <dbReference type="NCBI Taxonomy" id="1063"/>
    <lineage>
        <taxon>Bacteria</taxon>
        <taxon>Pseudomonadati</taxon>
        <taxon>Pseudomonadota</taxon>
        <taxon>Alphaproteobacteria</taxon>
        <taxon>Rhodobacterales</taxon>
        <taxon>Paracoccaceae</taxon>
        <taxon>Cereibacter</taxon>
    </lineage>
</organism>
<gene>
    <name evidence="2" type="ORF">DI533_00885</name>
</gene>
<feature type="transmembrane region" description="Helical" evidence="1">
    <location>
        <begin position="52"/>
        <end position="73"/>
    </location>
</feature>
<dbReference type="AlphaFoldDB" id="A0A2W5S8A8"/>
<reference evidence="2 3" key="1">
    <citation type="submission" date="2017-08" db="EMBL/GenBank/DDBJ databases">
        <title>Infants hospitalized years apart are colonized by the same room-sourced microbial strains.</title>
        <authorList>
            <person name="Brooks B."/>
            <person name="Olm M.R."/>
            <person name="Firek B.A."/>
            <person name="Baker R."/>
            <person name="Thomas B.C."/>
            <person name="Morowitz M.J."/>
            <person name="Banfield J.F."/>
        </authorList>
    </citation>
    <scope>NUCLEOTIDE SEQUENCE [LARGE SCALE GENOMIC DNA]</scope>
    <source>
        <strain evidence="2">S2_003_000_R2_11</strain>
    </source>
</reference>
<keyword evidence="1" id="KW-0472">Membrane</keyword>
<dbReference type="Proteomes" id="UP000248975">
    <property type="component" value="Unassembled WGS sequence"/>
</dbReference>
<sequence length="260" mass="26856">MAETGYGASRSSLRETLKWLTTVLTALGAALAAGATVSGLGGLSVDDRQDAMWGGGIAMVAILIAIAILVRLLTVSPFYLDDLLADTRLTAEIEKRKLEVLAPGTNTVANLKKKLQDAVRDVAARPDDEPTKAIYRAVSTEANQVVDLAAFLSLAKKVRCGMIWLGLLALIAFGGLAWFGYVIGRAAAAKPAPVAAVLQPGAGWAEVAAALSKECGDGPFAVTLAAQTGLTKGWTTTVTAPRCAGVAVTVPEALVTVTKP</sequence>
<keyword evidence="1" id="KW-0812">Transmembrane</keyword>
<feature type="transmembrane region" description="Helical" evidence="1">
    <location>
        <begin position="19"/>
        <end position="40"/>
    </location>
</feature>
<feature type="transmembrane region" description="Helical" evidence="1">
    <location>
        <begin position="162"/>
        <end position="183"/>
    </location>
</feature>
<proteinExistence type="predicted"/>
<dbReference type="EMBL" id="QFQS01000001">
    <property type="protein sequence ID" value="PZQ99291.1"/>
    <property type="molecule type" value="Genomic_DNA"/>
</dbReference>
<evidence type="ECO:0000313" key="3">
    <source>
        <dbReference type="Proteomes" id="UP000248975"/>
    </source>
</evidence>
<keyword evidence="1" id="KW-1133">Transmembrane helix</keyword>
<protein>
    <submittedName>
        <fullName evidence="2">Uncharacterized protein</fullName>
    </submittedName>
</protein>
<name>A0A2W5S8A8_CERSP</name>
<accession>A0A2W5S8A8</accession>